<keyword evidence="2" id="KW-1185">Reference proteome</keyword>
<organism evidence="1 2">
    <name type="scientific">Peribacillus huizhouensis</name>
    <dbReference type="NCBI Taxonomy" id="1501239"/>
    <lineage>
        <taxon>Bacteria</taxon>
        <taxon>Bacillati</taxon>
        <taxon>Bacillota</taxon>
        <taxon>Bacilli</taxon>
        <taxon>Bacillales</taxon>
        <taxon>Bacillaceae</taxon>
        <taxon>Peribacillus</taxon>
    </lineage>
</organism>
<name>A0ABR6CJB6_9BACI</name>
<dbReference type="EMBL" id="JACJHX010000001">
    <property type="protein sequence ID" value="MBA9025083.1"/>
    <property type="molecule type" value="Genomic_DNA"/>
</dbReference>
<evidence type="ECO:0008006" key="3">
    <source>
        <dbReference type="Google" id="ProtNLM"/>
    </source>
</evidence>
<comment type="caution">
    <text evidence="1">The sequence shown here is derived from an EMBL/GenBank/DDBJ whole genome shotgun (WGS) entry which is preliminary data.</text>
</comment>
<dbReference type="InterPro" id="IPR024419">
    <property type="entry name" value="YvrJ"/>
</dbReference>
<evidence type="ECO:0000313" key="2">
    <source>
        <dbReference type="Proteomes" id="UP000626697"/>
    </source>
</evidence>
<dbReference type="RefSeq" id="WP_028393049.1">
    <property type="nucleotide sequence ID" value="NZ_JACJHX010000001.1"/>
</dbReference>
<protein>
    <recommendedName>
        <fullName evidence="3">YvrJ family protein</fullName>
    </recommendedName>
</protein>
<evidence type="ECO:0000313" key="1">
    <source>
        <dbReference type="EMBL" id="MBA9025083.1"/>
    </source>
</evidence>
<dbReference type="Pfam" id="PF12841">
    <property type="entry name" value="YvrJ"/>
    <property type="match status" value="1"/>
</dbReference>
<sequence length="54" mass="6382">MNELLTFVSDVGFPIVVTLYLLHRFEAKLDVLNKTIVELPDRLMDFFILKNRKD</sequence>
<reference evidence="1 2" key="1">
    <citation type="submission" date="2020-08" db="EMBL/GenBank/DDBJ databases">
        <title>Genomic Encyclopedia of Type Strains, Phase IV (KMG-IV): sequencing the most valuable type-strain genomes for metagenomic binning, comparative biology and taxonomic classification.</title>
        <authorList>
            <person name="Goeker M."/>
        </authorList>
    </citation>
    <scope>NUCLEOTIDE SEQUENCE [LARGE SCALE GENOMIC DNA]</scope>
    <source>
        <strain evidence="1 2">DSM 105481</strain>
    </source>
</reference>
<proteinExistence type="predicted"/>
<accession>A0ABR6CJB6</accession>
<gene>
    <name evidence="1" type="ORF">HNP81_000365</name>
</gene>
<dbReference type="Proteomes" id="UP000626697">
    <property type="component" value="Unassembled WGS sequence"/>
</dbReference>